<feature type="transmembrane region" description="Helical" evidence="7">
    <location>
        <begin position="375"/>
        <end position="394"/>
    </location>
</feature>
<dbReference type="InterPro" id="IPR011701">
    <property type="entry name" value="MFS"/>
</dbReference>
<feature type="domain" description="Major facilitator superfamily (MFS) profile" evidence="8">
    <location>
        <begin position="56"/>
        <end position="537"/>
    </location>
</feature>
<feature type="transmembrane region" description="Helical" evidence="7">
    <location>
        <begin position="271"/>
        <end position="290"/>
    </location>
</feature>
<dbReference type="RefSeq" id="WP_379116727.1">
    <property type="nucleotide sequence ID" value="NZ_JBHMAG010000006.1"/>
</dbReference>
<evidence type="ECO:0000256" key="4">
    <source>
        <dbReference type="ARBA" id="ARBA00022692"/>
    </source>
</evidence>
<accession>A0ABV5VSQ7</accession>
<keyword evidence="3" id="KW-1003">Cell membrane</keyword>
<feature type="transmembrane region" description="Helical" evidence="7">
    <location>
        <begin position="442"/>
        <end position="461"/>
    </location>
</feature>
<proteinExistence type="predicted"/>
<dbReference type="EMBL" id="JBHMAG010000006">
    <property type="protein sequence ID" value="MFB9751316.1"/>
    <property type="molecule type" value="Genomic_DNA"/>
</dbReference>
<evidence type="ECO:0000256" key="3">
    <source>
        <dbReference type="ARBA" id="ARBA00022475"/>
    </source>
</evidence>
<evidence type="ECO:0000259" key="8">
    <source>
        <dbReference type="PROSITE" id="PS50850"/>
    </source>
</evidence>
<dbReference type="NCBIfam" id="TIGR00711">
    <property type="entry name" value="efflux_EmrB"/>
    <property type="match status" value="1"/>
</dbReference>
<keyword evidence="4 7" id="KW-0812">Transmembrane</keyword>
<evidence type="ECO:0000256" key="6">
    <source>
        <dbReference type="ARBA" id="ARBA00023136"/>
    </source>
</evidence>
<dbReference type="PRINTS" id="PR01036">
    <property type="entry name" value="TCRTETB"/>
</dbReference>
<keyword evidence="10" id="KW-1185">Reference proteome</keyword>
<keyword evidence="2" id="KW-0813">Transport</keyword>
<feature type="transmembrane region" description="Helical" evidence="7">
    <location>
        <begin position="400"/>
        <end position="430"/>
    </location>
</feature>
<dbReference type="PANTHER" id="PTHR23501:SF191">
    <property type="entry name" value="VACUOLAR BASIC AMINO ACID TRANSPORTER 4"/>
    <property type="match status" value="1"/>
</dbReference>
<evidence type="ECO:0000256" key="7">
    <source>
        <dbReference type="SAM" id="Phobius"/>
    </source>
</evidence>
<feature type="transmembrane region" description="Helical" evidence="7">
    <location>
        <begin position="55"/>
        <end position="78"/>
    </location>
</feature>
<dbReference type="Gene3D" id="1.20.1720.10">
    <property type="entry name" value="Multidrug resistance protein D"/>
    <property type="match status" value="1"/>
</dbReference>
<evidence type="ECO:0000256" key="5">
    <source>
        <dbReference type="ARBA" id="ARBA00022989"/>
    </source>
</evidence>
<sequence>MRKRTRRLFCVDCTAEIVVDYYDTKIYNKFVKLAPLDRQRERMKHMQGKQTNTRIVTAALLVATFLTAIEGTVVSTAMPKIVSDLHGIELMNWVFAVYLLLSAVTVPVFGKLSDLFGRKKVFMAGTFVFLIGSSLCGIAGTMEQLIVFRAIQGIGAGAVLPVTSTIMADIYPYEKRAKMIGVIGTIWAIAGIAGPLVGGFFVDQMSWHWIFFMNIPFGIVAMAMIAVSLHEKLNKKKQSIDYWGTATFAIGMFGLLFAMQRGGETGGWTSPTVLALLLGSVILLGLFVWIETKVKEPLIPLHLFSISGMTASNAVSFLINALLIGIMVYIPMWVQGVLGYGATVAGFILTPMSITWLFGSFICGSLMLKRSPRTIALLGMALVAVSSLWLLPLGQSSSTLHFYAITAVIGVGFGTVFTLCTVLVQSAVGWELRGAATATNMFFRTLGQTVGVAVFGTFFNAKVSARLTETEASGGRQAGIGQMNELINPEAAGQLPADVQGVLREALVFGLHHLFWLLLGIAALGAAASLLLPRAKQTARAEERTETSAAV</sequence>
<dbReference type="PROSITE" id="PS50850">
    <property type="entry name" value="MFS"/>
    <property type="match status" value="1"/>
</dbReference>
<feature type="transmembrane region" description="Helical" evidence="7">
    <location>
        <begin position="90"/>
        <end position="109"/>
    </location>
</feature>
<evidence type="ECO:0000313" key="9">
    <source>
        <dbReference type="EMBL" id="MFB9751316.1"/>
    </source>
</evidence>
<feature type="transmembrane region" description="Helical" evidence="7">
    <location>
        <begin position="513"/>
        <end position="532"/>
    </location>
</feature>
<dbReference type="Proteomes" id="UP001589619">
    <property type="component" value="Unassembled WGS sequence"/>
</dbReference>
<evidence type="ECO:0000313" key="10">
    <source>
        <dbReference type="Proteomes" id="UP001589619"/>
    </source>
</evidence>
<dbReference type="Gene3D" id="1.20.1250.20">
    <property type="entry name" value="MFS general substrate transporter like domains"/>
    <property type="match status" value="1"/>
</dbReference>
<comment type="subcellular location">
    <subcellularLocation>
        <location evidence="1">Cell membrane</location>
        <topology evidence="1">Multi-pass membrane protein</topology>
    </subcellularLocation>
</comment>
<feature type="transmembrane region" description="Helical" evidence="7">
    <location>
        <begin position="311"/>
        <end position="334"/>
    </location>
</feature>
<comment type="caution">
    <text evidence="9">The sequence shown here is derived from an EMBL/GenBank/DDBJ whole genome shotgun (WGS) entry which is preliminary data.</text>
</comment>
<dbReference type="SUPFAM" id="SSF103473">
    <property type="entry name" value="MFS general substrate transporter"/>
    <property type="match status" value="1"/>
</dbReference>
<name>A0ABV5VSQ7_9BACL</name>
<keyword evidence="6 7" id="KW-0472">Membrane</keyword>
<keyword evidence="5 7" id="KW-1133">Transmembrane helix</keyword>
<dbReference type="PANTHER" id="PTHR23501">
    <property type="entry name" value="MAJOR FACILITATOR SUPERFAMILY"/>
    <property type="match status" value="1"/>
</dbReference>
<evidence type="ECO:0000256" key="2">
    <source>
        <dbReference type="ARBA" id="ARBA00022448"/>
    </source>
</evidence>
<dbReference type="InterPro" id="IPR036259">
    <property type="entry name" value="MFS_trans_sf"/>
</dbReference>
<dbReference type="Pfam" id="PF07690">
    <property type="entry name" value="MFS_1"/>
    <property type="match status" value="1"/>
</dbReference>
<feature type="transmembrane region" description="Helical" evidence="7">
    <location>
        <begin position="207"/>
        <end position="228"/>
    </location>
</feature>
<gene>
    <name evidence="9" type="ORF">ACFFNY_07035</name>
</gene>
<dbReference type="InterPro" id="IPR020846">
    <property type="entry name" value="MFS_dom"/>
</dbReference>
<protein>
    <submittedName>
        <fullName evidence="9">MDR family MFS transporter</fullName>
    </submittedName>
</protein>
<dbReference type="CDD" id="cd17502">
    <property type="entry name" value="MFS_Azr1_MDR_like"/>
    <property type="match status" value="1"/>
</dbReference>
<reference evidence="9 10" key="1">
    <citation type="submission" date="2024-09" db="EMBL/GenBank/DDBJ databases">
        <authorList>
            <person name="Sun Q."/>
            <person name="Mori K."/>
        </authorList>
    </citation>
    <scope>NUCLEOTIDE SEQUENCE [LARGE SCALE GENOMIC DNA]</scope>
    <source>
        <strain evidence="9 10">JCM 12520</strain>
    </source>
</reference>
<feature type="transmembrane region" description="Helical" evidence="7">
    <location>
        <begin position="121"/>
        <end position="140"/>
    </location>
</feature>
<feature type="transmembrane region" description="Helical" evidence="7">
    <location>
        <begin position="240"/>
        <end position="259"/>
    </location>
</feature>
<feature type="transmembrane region" description="Helical" evidence="7">
    <location>
        <begin position="146"/>
        <end position="168"/>
    </location>
</feature>
<dbReference type="InterPro" id="IPR004638">
    <property type="entry name" value="EmrB-like"/>
</dbReference>
<feature type="transmembrane region" description="Helical" evidence="7">
    <location>
        <begin position="340"/>
        <end position="363"/>
    </location>
</feature>
<feature type="transmembrane region" description="Helical" evidence="7">
    <location>
        <begin position="180"/>
        <end position="201"/>
    </location>
</feature>
<organism evidence="9 10">
    <name type="scientific">Paenibacillus hodogayensis</name>
    <dbReference type="NCBI Taxonomy" id="279208"/>
    <lineage>
        <taxon>Bacteria</taxon>
        <taxon>Bacillati</taxon>
        <taxon>Bacillota</taxon>
        <taxon>Bacilli</taxon>
        <taxon>Bacillales</taxon>
        <taxon>Paenibacillaceae</taxon>
        <taxon>Paenibacillus</taxon>
    </lineage>
</organism>
<evidence type="ECO:0000256" key="1">
    <source>
        <dbReference type="ARBA" id="ARBA00004651"/>
    </source>
</evidence>